<dbReference type="Pfam" id="PF04715">
    <property type="entry name" value="Anth_synt_I_N"/>
    <property type="match status" value="1"/>
</dbReference>
<keyword evidence="4" id="KW-0808">Transferase</keyword>
<dbReference type="Proteomes" id="UP000270988">
    <property type="component" value="Chromosome"/>
</dbReference>
<gene>
    <name evidence="4" type="primary">pabB</name>
    <name evidence="4" type="ORF">NCTC10918_01903</name>
</gene>
<dbReference type="GO" id="GO:0046820">
    <property type="term" value="F:4-amino-4-deoxychorismate synthase activity"/>
    <property type="evidence" value="ECO:0007669"/>
    <property type="project" value="UniProtKB-EC"/>
</dbReference>
<dbReference type="STRING" id="762948.HMPREF0733_10807"/>
<feature type="region of interest" description="Disordered" evidence="1">
    <location>
        <begin position="320"/>
        <end position="340"/>
    </location>
</feature>
<dbReference type="PANTHER" id="PTHR11236">
    <property type="entry name" value="AMINOBENZOATE/ANTHRANILATE SYNTHASE"/>
    <property type="match status" value="1"/>
</dbReference>
<evidence type="ECO:0000313" key="5">
    <source>
        <dbReference type="Proteomes" id="UP000270988"/>
    </source>
</evidence>
<organism evidence="4 5">
    <name type="scientific">Rothia dentocariosa</name>
    <dbReference type="NCBI Taxonomy" id="2047"/>
    <lineage>
        <taxon>Bacteria</taxon>
        <taxon>Bacillati</taxon>
        <taxon>Actinomycetota</taxon>
        <taxon>Actinomycetes</taxon>
        <taxon>Micrococcales</taxon>
        <taxon>Micrococcaceae</taxon>
        <taxon>Rothia</taxon>
    </lineage>
</organism>
<dbReference type="GO" id="GO:0000162">
    <property type="term" value="P:L-tryptophan biosynthetic process"/>
    <property type="evidence" value="ECO:0007669"/>
    <property type="project" value="TreeGrafter"/>
</dbReference>
<dbReference type="AlphaFoldDB" id="A0A448UXM0"/>
<dbReference type="GO" id="GO:0008153">
    <property type="term" value="P:4-aminobenzoate biosynthetic process"/>
    <property type="evidence" value="ECO:0007669"/>
    <property type="project" value="TreeGrafter"/>
</dbReference>
<dbReference type="Gene3D" id="3.60.120.10">
    <property type="entry name" value="Anthranilate synthase"/>
    <property type="match status" value="1"/>
</dbReference>
<proteinExistence type="predicted"/>
<evidence type="ECO:0000313" key="4">
    <source>
        <dbReference type="EMBL" id="VEJ30619.1"/>
    </source>
</evidence>
<keyword evidence="4" id="KW-0032">Aminotransferase</keyword>
<evidence type="ECO:0000259" key="3">
    <source>
        <dbReference type="Pfam" id="PF04715"/>
    </source>
</evidence>
<dbReference type="PRINTS" id="PR00095">
    <property type="entry name" value="ANTSNTHASEI"/>
</dbReference>
<dbReference type="InterPro" id="IPR015890">
    <property type="entry name" value="Chorismate_C"/>
</dbReference>
<evidence type="ECO:0000256" key="1">
    <source>
        <dbReference type="SAM" id="MobiDB-lite"/>
    </source>
</evidence>
<dbReference type="InterPro" id="IPR006805">
    <property type="entry name" value="Anth_synth_I_N"/>
</dbReference>
<feature type="domain" description="Chorismate-utilising enzyme C-terminal" evidence="2">
    <location>
        <begin position="235"/>
        <end position="494"/>
    </location>
</feature>
<name>A0A448UXM0_9MICC</name>
<reference evidence="4 5" key="1">
    <citation type="submission" date="2018-12" db="EMBL/GenBank/DDBJ databases">
        <authorList>
            <consortium name="Pathogen Informatics"/>
        </authorList>
    </citation>
    <scope>NUCLEOTIDE SEQUENCE [LARGE SCALE GENOMIC DNA]</scope>
    <source>
        <strain evidence="4 5">NCTC10918</strain>
    </source>
</reference>
<dbReference type="InterPro" id="IPR019999">
    <property type="entry name" value="Anth_synth_I-like"/>
</dbReference>
<dbReference type="Pfam" id="PF00425">
    <property type="entry name" value="Chorismate_bind"/>
    <property type="match status" value="1"/>
</dbReference>
<protein>
    <submittedName>
        <fullName evidence="4">Para-aminobenzoate synthase component 1</fullName>
        <ecNumber evidence="4">2.6.1.85</ecNumber>
    </submittedName>
</protein>
<sequence>MAAGAASFVFGSKPHCSRPTAMHSTIGNVILQPDQYPTLHVRALDFEIMPEAAYPVIAAGARYAYWLDSAREESPMSRVSYVGVVPHWAAVLRIENAREATNTTPWDALDTALASMPEPDDIAELPEGLRGGYVGYFGYEARAALHPGRIGYTPRHTAQTPDSLWMPAVRYLAYEHETRRAWLLGDEPWIEEIEPRLRELARDSWREIPGDNAHDGDKPLSQHVEHLLFEAPDCESYCADIERAQWHIYEGNSYEVCLSAESTARVEHPLTPDQLFELYRTQRRHNPAPYAAYLRCGDFSVLSSSPERFLMVDTRGNAETKPIKGTCPRGANPQDDAAAAHGLQHDTKTRAENLMIVDLLRNDLSTVSDPASVQVPVLMSVESYATVHQLVSTVTARLKPEISAVHASAACFPGGSMTGAPKPSTMNIIEDLEARPRGVYSGALGFFSADGGANLSIVIRTLVAHDNGLITLAAGGAIVADSDPNAEYEEMLTKLRAALPPSVGRIVEKGVSKQSVAAIADRESPGIL</sequence>
<feature type="domain" description="Anthranilate synthase component I N-terminal" evidence="3">
    <location>
        <begin position="50"/>
        <end position="182"/>
    </location>
</feature>
<dbReference type="EMBL" id="LR134521">
    <property type="protein sequence ID" value="VEJ30619.1"/>
    <property type="molecule type" value="Genomic_DNA"/>
</dbReference>
<dbReference type="GO" id="GO:0005737">
    <property type="term" value="C:cytoplasm"/>
    <property type="evidence" value="ECO:0007669"/>
    <property type="project" value="TreeGrafter"/>
</dbReference>
<dbReference type="PANTHER" id="PTHR11236:SF18">
    <property type="entry name" value="AMINODEOXYCHORISMATE SYNTHASE"/>
    <property type="match status" value="1"/>
</dbReference>
<accession>A0A448UXM0</accession>
<dbReference type="EC" id="2.6.1.85" evidence="4"/>
<evidence type="ECO:0000259" key="2">
    <source>
        <dbReference type="Pfam" id="PF00425"/>
    </source>
</evidence>
<dbReference type="InterPro" id="IPR005801">
    <property type="entry name" value="ADC_synthase"/>
</dbReference>
<dbReference type="SUPFAM" id="SSF56322">
    <property type="entry name" value="ADC synthase"/>
    <property type="match status" value="1"/>
</dbReference>